<comment type="catalytic activity">
    <reaction evidence="10">
        <text>L-threonyl-[protein] + ATP = O-phospho-L-threonyl-[protein] + ADP + H(+)</text>
        <dbReference type="Rhea" id="RHEA:46608"/>
        <dbReference type="Rhea" id="RHEA-COMP:11060"/>
        <dbReference type="Rhea" id="RHEA-COMP:11605"/>
        <dbReference type="ChEBI" id="CHEBI:15378"/>
        <dbReference type="ChEBI" id="CHEBI:30013"/>
        <dbReference type="ChEBI" id="CHEBI:30616"/>
        <dbReference type="ChEBI" id="CHEBI:61977"/>
        <dbReference type="ChEBI" id="CHEBI:456216"/>
        <dbReference type="EC" id="2.7.11.1"/>
    </reaction>
</comment>
<evidence type="ECO:0000256" key="3">
    <source>
        <dbReference type="ARBA" id="ARBA00022527"/>
    </source>
</evidence>
<dbReference type="PROSITE" id="PS50084">
    <property type="entry name" value="KH_TYPE_1"/>
    <property type="match status" value="1"/>
</dbReference>
<dbReference type="AlphaFoldDB" id="A0A1D6GDI9"/>
<dbReference type="IntAct" id="A0A1D6GDI9">
    <property type="interactions" value="3"/>
</dbReference>
<dbReference type="InterPro" id="IPR011990">
    <property type="entry name" value="TPR-like_helical_dom_sf"/>
</dbReference>
<dbReference type="FunFam" id="3.30.200.20:FF:000009">
    <property type="entry name" value="Glycogen synthase kinase-3 beta"/>
    <property type="match status" value="1"/>
</dbReference>
<dbReference type="InterPro" id="IPR002083">
    <property type="entry name" value="MATH/TRAF_dom"/>
</dbReference>
<dbReference type="NCBIfam" id="TIGR00756">
    <property type="entry name" value="PPR"/>
    <property type="match status" value="3"/>
</dbReference>
<evidence type="ECO:0000256" key="6">
    <source>
        <dbReference type="ARBA" id="ARBA00022741"/>
    </source>
</evidence>
<protein>
    <recommendedName>
        <fullName evidence="2">non-specific serine/threonine protein kinase</fullName>
        <ecNumber evidence="2">2.7.11.1</ecNumber>
    </recommendedName>
</protein>
<dbReference type="Gene3D" id="1.25.40.10">
    <property type="entry name" value="Tetratricopeptide repeat domain"/>
    <property type="match status" value="3"/>
</dbReference>
<dbReference type="InterPro" id="IPR017441">
    <property type="entry name" value="Protein_kinase_ATP_BS"/>
</dbReference>
<dbReference type="ExpressionAtlas" id="A0A1D6GDI9">
    <property type="expression patterns" value="baseline and differential"/>
</dbReference>
<dbReference type="GO" id="GO:0005524">
    <property type="term" value="F:ATP binding"/>
    <property type="evidence" value="ECO:0007669"/>
    <property type="project" value="UniProtKB-UniRule"/>
</dbReference>
<feature type="repeat" description="PPR" evidence="13">
    <location>
        <begin position="552"/>
        <end position="586"/>
    </location>
</feature>
<dbReference type="PROSITE" id="PS50011">
    <property type="entry name" value="PROTEIN_KINASE_DOM"/>
    <property type="match status" value="1"/>
</dbReference>
<dbReference type="GO" id="GO:0004674">
    <property type="term" value="F:protein serine/threonine kinase activity"/>
    <property type="evidence" value="ECO:0007669"/>
    <property type="project" value="UniProtKB-KW"/>
</dbReference>
<evidence type="ECO:0000256" key="10">
    <source>
        <dbReference type="ARBA" id="ARBA00047899"/>
    </source>
</evidence>
<dbReference type="FunFam" id="1.25.40.10:FF:000381">
    <property type="entry name" value="Pentatricopeptide repeat-containing protein"/>
    <property type="match status" value="1"/>
</dbReference>
<dbReference type="PANTHER" id="PTHR24057:SF40">
    <property type="entry name" value="SHAGGY-RELATED PROTEIN KINASE DELTA-RELATED"/>
    <property type="match status" value="1"/>
</dbReference>
<feature type="region of interest" description="Disordered" evidence="15">
    <location>
        <begin position="683"/>
        <end position="703"/>
    </location>
</feature>
<dbReference type="Gene3D" id="1.10.510.10">
    <property type="entry name" value="Transferase(Phosphotransferase) domain 1"/>
    <property type="match status" value="1"/>
</dbReference>
<organism evidence="16">
    <name type="scientific">Zea mays</name>
    <name type="common">Maize</name>
    <dbReference type="NCBI Taxonomy" id="4577"/>
    <lineage>
        <taxon>Eukaryota</taxon>
        <taxon>Viridiplantae</taxon>
        <taxon>Streptophyta</taxon>
        <taxon>Embryophyta</taxon>
        <taxon>Tracheophyta</taxon>
        <taxon>Spermatophyta</taxon>
        <taxon>Magnoliopsida</taxon>
        <taxon>Liliopsida</taxon>
        <taxon>Poales</taxon>
        <taxon>Poaceae</taxon>
        <taxon>PACMAD clade</taxon>
        <taxon>Panicoideae</taxon>
        <taxon>Andropogonodae</taxon>
        <taxon>Andropogoneae</taxon>
        <taxon>Tripsacinae</taxon>
        <taxon>Zea</taxon>
    </lineage>
</organism>
<name>A0A1D6GDI9_MAIZE</name>
<dbReference type="SMART" id="SM00220">
    <property type="entry name" value="S_TKc"/>
    <property type="match status" value="1"/>
</dbReference>
<dbReference type="InterPro" id="IPR050591">
    <property type="entry name" value="GSK-3"/>
</dbReference>
<dbReference type="Gene3D" id="3.30.200.20">
    <property type="entry name" value="Phosphorylase Kinase, domain 1"/>
    <property type="match status" value="1"/>
</dbReference>
<dbReference type="FunFam" id="1.25.40.10:FF:000031">
    <property type="entry name" value="Pentatricopeptide repeat-containing protein mitochondrial"/>
    <property type="match status" value="1"/>
</dbReference>
<dbReference type="SMR" id="A0A1D6GDI9"/>
<feature type="binding site" evidence="14">
    <location>
        <position position="757"/>
    </location>
    <ligand>
        <name>ATP</name>
        <dbReference type="ChEBI" id="CHEBI:30616"/>
    </ligand>
</feature>
<dbReference type="InterPro" id="IPR004087">
    <property type="entry name" value="KH_dom"/>
</dbReference>
<evidence type="ECO:0000256" key="13">
    <source>
        <dbReference type="PROSITE-ProRule" id="PRU00708"/>
    </source>
</evidence>
<dbReference type="EMBL" id="CM000781">
    <property type="protein sequence ID" value="AQK61688.1"/>
    <property type="molecule type" value="Genomic_DNA"/>
</dbReference>
<dbReference type="InterPro" id="IPR011009">
    <property type="entry name" value="Kinase-like_dom_sf"/>
</dbReference>
<evidence type="ECO:0000256" key="5">
    <source>
        <dbReference type="ARBA" id="ARBA00022737"/>
    </source>
</evidence>
<evidence type="ECO:0000256" key="2">
    <source>
        <dbReference type="ARBA" id="ARBA00012513"/>
    </source>
</evidence>
<dbReference type="PROSITE" id="PS00107">
    <property type="entry name" value="PROTEIN_KINASE_ATP"/>
    <property type="match status" value="1"/>
</dbReference>
<keyword evidence="6 14" id="KW-0547">Nucleotide-binding</keyword>
<evidence type="ECO:0000256" key="9">
    <source>
        <dbReference type="ARBA" id="ARBA00022946"/>
    </source>
</evidence>
<evidence type="ECO:0000313" key="16">
    <source>
        <dbReference type="EMBL" id="AQK61688.1"/>
    </source>
</evidence>
<dbReference type="InParanoid" id="A0A1D6GDI9"/>
<dbReference type="PANTHER" id="PTHR24057">
    <property type="entry name" value="GLYCOGEN SYNTHASE KINASE-3 ALPHA"/>
    <property type="match status" value="1"/>
</dbReference>
<evidence type="ECO:0000256" key="11">
    <source>
        <dbReference type="ARBA" id="ARBA00048679"/>
    </source>
</evidence>
<dbReference type="InterPro" id="IPR008271">
    <property type="entry name" value="Ser/Thr_kinase_AS"/>
</dbReference>
<feature type="repeat" description="PPR" evidence="13">
    <location>
        <begin position="416"/>
        <end position="450"/>
    </location>
</feature>
<dbReference type="CDD" id="cd00121">
    <property type="entry name" value="MATH"/>
    <property type="match status" value="1"/>
</dbReference>
<dbReference type="SUPFAM" id="SSF56112">
    <property type="entry name" value="Protein kinase-like (PK-like)"/>
    <property type="match status" value="1"/>
</dbReference>
<proteinExistence type="inferred from homology"/>
<dbReference type="FunFam" id="1.25.40.10:FF:002168">
    <property type="entry name" value="Pentatricopeptide repeat-containing protein At3g50420"/>
    <property type="match status" value="1"/>
</dbReference>
<dbReference type="EC" id="2.7.11.1" evidence="2"/>
<dbReference type="CDD" id="cd14137">
    <property type="entry name" value="STKc_GSK3"/>
    <property type="match status" value="1"/>
</dbReference>
<evidence type="ECO:0000256" key="1">
    <source>
        <dbReference type="ARBA" id="ARBA00005527"/>
    </source>
</evidence>
<dbReference type="InterPro" id="IPR004088">
    <property type="entry name" value="KH_dom_type_1"/>
</dbReference>
<evidence type="ECO:0000256" key="8">
    <source>
        <dbReference type="ARBA" id="ARBA00022840"/>
    </source>
</evidence>
<accession>A0A1D6GDI9</accession>
<keyword evidence="9" id="KW-0809">Transit peptide</keyword>
<dbReference type="GO" id="GO:1900458">
    <property type="term" value="P:negative regulation of brassinosteroid mediated signaling pathway"/>
    <property type="evidence" value="ECO:0007669"/>
    <property type="project" value="UniProtKB-ARBA"/>
</dbReference>
<dbReference type="InterPro" id="IPR036612">
    <property type="entry name" value="KH_dom_type_1_sf"/>
</dbReference>
<keyword evidence="12" id="KW-0694">RNA-binding</keyword>
<evidence type="ECO:0000256" key="15">
    <source>
        <dbReference type="SAM" id="MobiDB-lite"/>
    </source>
</evidence>
<keyword evidence="7 16" id="KW-0418">Kinase</keyword>
<dbReference type="FunFam" id="1.10.510.10:FF:000082">
    <property type="entry name" value="Shaggy-related protein kinase kappa"/>
    <property type="match status" value="1"/>
</dbReference>
<dbReference type="Pfam" id="PF13041">
    <property type="entry name" value="PPR_2"/>
    <property type="match status" value="2"/>
</dbReference>
<dbReference type="STRING" id="4577.A0A1D6GDI9"/>
<dbReference type="GO" id="GO:0003723">
    <property type="term" value="F:RNA binding"/>
    <property type="evidence" value="ECO:0007669"/>
    <property type="project" value="UniProtKB-UniRule"/>
</dbReference>
<gene>
    <name evidence="16" type="ORF">ZEAMMB73_Zm00001d012869</name>
</gene>
<dbReference type="SUPFAM" id="SSF49599">
    <property type="entry name" value="TRAF domain-like"/>
    <property type="match status" value="1"/>
</dbReference>
<dbReference type="InterPro" id="IPR002885">
    <property type="entry name" value="PPR_rpt"/>
</dbReference>
<sequence>MEGVPLALTCPRRSLLPIAGARMLIPAQKVGAIIGHKGERVRRLCEETRACVRIIGGHLCAAEQAVIIFGREQLDEPLPPAMDALLRVYQQTINNDSLDVGPDNVIVRQILAPSEQATSLIGEHGVMINSIMEASQTDICVLGNELPSDLIDTLLKWIPSNDEELRLRLSSRSTATPHASVAASASAPVSHTAPWLGKFIASEPFNVGGFDWAIYFYPDGKSGEDDLKRKDGLCPLTPEVSHQVFYCIILAGVQAVRRDNKQRFSLLEEDGELLIRANQGHTVIQVHCDAVKWGLDLDTSVSNVLVKMYGECGAMSDYWKVFNSMAEHDEVSWNTMMGVMASSQTPISEIVKVFNNMMRGGLIPNKVTFINLLAALSPLSVLEDNVVDNALISCYAKSGDMDSCEHLFTNMSDRRDAISWNSMISGYIYNGNLQEAMDCVWLMIHSGQIMDCCTFSIILNACASVAALERGMELHAFGIRSHLESDVVVESALVDMYSKCGRVDYASKLFNSMTQRNEFSWNSMIYGYARHGLGRKAIEIFEEMLRSRESPDHVTFVIVLSACIHAGLVERGLEYFEMMPDHECRPYWHSSLFLHRMHVYISQQTVTVPANSRTADRRKLLLLKDKCLTAQLPHCWSGGMAYSGQRHAGVGSSSRPANGFKGAANSVEFLGREMLGMRLRDAKPDTDDEREMWSSSDVTDSSSNEAGHVIATTVHGRNGLPKQSVTYIAEHVVGTGSFGVVYQAKCRETGEIVAIKKVLQDKRYKNRELQIMHMLDHPNIIGLKHYFFSTTERDELYLNLVLEFVPETVNRIARQYNRMNQRMPLIYVKLYTYQICRALAYIHNCIGICHRDIKPQNVLVNPHTHQLKICDFGSAKVLVRGEPNISYICSRYYRAPELIFGATEYTTAIDLWSTGCVMAELLLGQALFPGESGVDQLVEIIKVLGTPTREEIKCMNPNYTEFKFPQIKAHPWHKVFQRRLPPEAVDLVSRFLQYSPNLRCTALEACMHPFFDELRDPNTRLPNGRPLPPLFNFRSQAKTDQMFAILTELKGVPPEVIDRLVPEHSRRQSLFMALRT</sequence>
<evidence type="ECO:0000256" key="4">
    <source>
        <dbReference type="ARBA" id="ARBA00022679"/>
    </source>
</evidence>
<feature type="compositionally biased region" description="Low complexity" evidence="15">
    <location>
        <begin position="694"/>
        <end position="703"/>
    </location>
</feature>
<dbReference type="SMART" id="SM00322">
    <property type="entry name" value="KH"/>
    <property type="match status" value="2"/>
</dbReference>
<keyword evidence="8 14" id="KW-0067">ATP-binding</keyword>
<evidence type="ECO:0000256" key="14">
    <source>
        <dbReference type="PROSITE-ProRule" id="PRU10141"/>
    </source>
</evidence>
<dbReference type="InterPro" id="IPR000719">
    <property type="entry name" value="Prot_kinase_dom"/>
</dbReference>
<feature type="repeat" description="PPR" evidence="13">
    <location>
        <begin position="329"/>
        <end position="364"/>
    </location>
</feature>
<reference evidence="16" key="1">
    <citation type="submission" date="2015-12" db="EMBL/GenBank/DDBJ databases">
        <title>Update maize B73 reference genome by single molecule sequencing technologies.</title>
        <authorList>
            <consortium name="Maize Genome Sequencing Project"/>
            <person name="Ware D."/>
        </authorList>
    </citation>
    <scope>NUCLEOTIDE SEQUENCE</scope>
    <source>
        <tissue evidence="16">Seedling</tissue>
    </source>
</reference>
<evidence type="ECO:0000256" key="7">
    <source>
        <dbReference type="ARBA" id="ARBA00022777"/>
    </source>
</evidence>
<feature type="repeat" description="PPR" evidence="13">
    <location>
        <begin position="486"/>
        <end position="516"/>
    </location>
</feature>
<dbReference type="Pfam" id="PF00013">
    <property type="entry name" value="KH_1"/>
    <property type="match status" value="1"/>
</dbReference>
<dbReference type="Pfam" id="PF01535">
    <property type="entry name" value="PPR"/>
    <property type="match status" value="1"/>
</dbReference>
<dbReference type="SUPFAM" id="SSF54791">
    <property type="entry name" value="Eukaryotic type KH-domain (KH-domain type I)"/>
    <property type="match status" value="2"/>
</dbReference>
<dbReference type="Gene3D" id="3.30.310.210">
    <property type="match status" value="1"/>
</dbReference>
<comment type="catalytic activity">
    <reaction evidence="11">
        <text>L-seryl-[protein] + ATP = O-phospho-L-seryl-[protein] + ADP + H(+)</text>
        <dbReference type="Rhea" id="RHEA:17989"/>
        <dbReference type="Rhea" id="RHEA-COMP:9863"/>
        <dbReference type="Rhea" id="RHEA-COMP:11604"/>
        <dbReference type="ChEBI" id="CHEBI:15378"/>
        <dbReference type="ChEBI" id="CHEBI:29999"/>
        <dbReference type="ChEBI" id="CHEBI:30616"/>
        <dbReference type="ChEBI" id="CHEBI:83421"/>
        <dbReference type="ChEBI" id="CHEBI:456216"/>
        <dbReference type="EC" id="2.7.11.1"/>
    </reaction>
</comment>
<feature type="repeat" description="PPR" evidence="13">
    <location>
        <begin position="517"/>
        <end position="551"/>
    </location>
</feature>
<evidence type="ECO:0000256" key="12">
    <source>
        <dbReference type="PROSITE-ProRule" id="PRU00117"/>
    </source>
</evidence>
<keyword evidence="5" id="KW-0677">Repeat</keyword>
<dbReference type="PROSITE" id="PS00108">
    <property type="entry name" value="PROTEIN_KINASE_ST"/>
    <property type="match status" value="1"/>
</dbReference>
<dbReference type="Pfam" id="PF00069">
    <property type="entry name" value="Pkinase"/>
    <property type="match status" value="1"/>
</dbReference>
<dbReference type="PROSITE" id="PS51375">
    <property type="entry name" value="PPR"/>
    <property type="match status" value="5"/>
</dbReference>
<dbReference type="InterPro" id="IPR039192">
    <property type="entry name" value="STKc_GSK3"/>
</dbReference>
<keyword evidence="4" id="KW-0808">Transferase</keyword>
<keyword evidence="3" id="KW-0723">Serine/threonine-protein kinase</keyword>
<comment type="similarity">
    <text evidence="1">Belongs to the protein kinase superfamily. CMGC Ser/Thr protein kinase family. GSK-3 subfamily.</text>
</comment>
<dbReference type="GO" id="GO:0009451">
    <property type="term" value="P:RNA modification"/>
    <property type="evidence" value="ECO:0007669"/>
    <property type="project" value="UniProtKB-ARBA"/>
</dbReference>